<name>A0A0G3HGT1_9CORY</name>
<gene>
    <name evidence="2" type="ORF">CUTER_10085</name>
</gene>
<feature type="transmembrane region" description="Helical" evidence="1">
    <location>
        <begin position="5"/>
        <end position="23"/>
    </location>
</feature>
<dbReference type="OrthoDB" id="9773683at2"/>
<sequence length="135" mass="15207">MIISLVVAVIVHSFIYFTGIYWIDQIDILAFLGLIYLLPVLTNAVLTFIAAWTKKPVKVSYLLLPAISFINYIILSLTLQGDEGWAGFVNRNTVSDAGMTITVNENLLSFSQILFVALLYFIIQYVSILIVRRSK</sequence>
<keyword evidence="3" id="KW-1185">Reference proteome</keyword>
<dbReference type="EMBL" id="CP011546">
    <property type="protein sequence ID" value="AKK11985.1"/>
    <property type="molecule type" value="Genomic_DNA"/>
</dbReference>
<reference evidence="2 3" key="1">
    <citation type="journal article" date="2015" name="Genome Announc.">
        <title>Virulence Factor Genes Detected in the Complete Genome Sequence of Corynebacterium uterequi DSM 45634, Isolated from the Uterus of a Maiden Mare.</title>
        <authorList>
            <person name="Ruckert C."/>
            <person name="Kriete M."/>
            <person name="Jaenicke S."/>
            <person name="Winkler A."/>
            <person name="Tauch A."/>
        </authorList>
    </citation>
    <scope>NUCLEOTIDE SEQUENCE [LARGE SCALE GENOMIC DNA]</scope>
    <source>
        <strain evidence="2 3">DSM 45634</strain>
    </source>
</reference>
<dbReference type="Proteomes" id="UP000035548">
    <property type="component" value="Chromosome"/>
</dbReference>
<dbReference type="STRING" id="1072256.CUTER_10085"/>
<evidence type="ECO:0000313" key="3">
    <source>
        <dbReference type="Proteomes" id="UP000035548"/>
    </source>
</evidence>
<feature type="transmembrane region" description="Helical" evidence="1">
    <location>
        <begin position="59"/>
        <end position="79"/>
    </location>
</feature>
<feature type="transmembrane region" description="Helical" evidence="1">
    <location>
        <begin position="29"/>
        <end position="52"/>
    </location>
</feature>
<dbReference type="RefSeq" id="WP_047260284.1">
    <property type="nucleotide sequence ID" value="NZ_CP011546.1"/>
</dbReference>
<feature type="transmembrane region" description="Helical" evidence="1">
    <location>
        <begin position="113"/>
        <end position="131"/>
    </location>
</feature>
<keyword evidence="1" id="KW-0472">Membrane</keyword>
<reference evidence="3" key="2">
    <citation type="submission" date="2015-05" db="EMBL/GenBank/DDBJ databases">
        <title>Complete genome sequence of Corynebacterium uterequi DSM 45634, isolated from the uterus of a maiden mare.</title>
        <authorList>
            <person name="Ruckert C."/>
            <person name="Albersmeier A."/>
            <person name="Winkler A."/>
            <person name="Tauch A."/>
        </authorList>
    </citation>
    <scope>NUCLEOTIDE SEQUENCE [LARGE SCALE GENOMIC DNA]</scope>
    <source>
        <strain evidence="3">DSM 45634</strain>
    </source>
</reference>
<dbReference type="NCBIfam" id="NF038270">
    <property type="entry name" value="membran_MsaC"/>
    <property type="match status" value="1"/>
</dbReference>
<dbReference type="PATRIC" id="fig|1072256.5.peg.1987"/>
<keyword evidence="1" id="KW-1133">Transmembrane helix</keyword>
<dbReference type="KEGG" id="cut:CUTER_10085"/>
<evidence type="ECO:0000256" key="1">
    <source>
        <dbReference type="SAM" id="Phobius"/>
    </source>
</evidence>
<dbReference type="AlphaFoldDB" id="A0A0G3HGT1"/>
<protein>
    <submittedName>
        <fullName evidence="2">Uncharacterized protein</fullName>
    </submittedName>
</protein>
<organism evidence="2 3">
    <name type="scientific">Corynebacterium uterequi</name>
    <dbReference type="NCBI Taxonomy" id="1072256"/>
    <lineage>
        <taxon>Bacteria</taxon>
        <taxon>Bacillati</taxon>
        <taxon>Actinomycetota</taxon>
        <taxon>Actinomycetes</taxon>
        <taxon>Mycobacteriales</taxon>
        <taxon>Corynebacteriaceae</taxon>
        <taxon>Corynebacterium</taxon>
    </lineage>
</organism>
<proteinExistence type="predicted"/>
<evidence type="ECO:0000313" key="2">
    <source>
        <dbReference type="EMBL" id="AKK11985.1"/>
    </source>
</evidence>
<accession>A0A0G3HGT1</accession>
<keyword evidence="1" id="KW-0812">Transmembrane</keyword>